<dbReference type="EMBL" id="CAEY01000796">
    <property type="status" value="NOT_ANNOTATED_CDS"/>
    <property type="molecule type" value="Genomic_DNA"/>
</dbReference>
<proteinExistence type="predicted"/>
<dbReference type="EnsemblMetazoa" id="tetur02g15545.1">
    <property type="protein sequence ID" value="tetur02g15545.1"/>
    <property type="gene ID" value="tetur02g15545"/>
</dbReference>
<name>A0A158P4F8_TETUR</name>
<sequence>MNLKRKFCPNDCDLRSYYINQAGRGLSDIKIFRGNPYQTGYGFGTFSVNMVYQYWNF</sequence>
<accession>A0A158P4F8</accession>
<dbReference type="AlphaFoldDB" id="A0A158P4F8"/>
<organism evidence="1 2">
    <name type="scientific">Tetranychus urticae</name>
    <name type="common">Two-spotted spider mite</name>
    <dbReference type="NCBI Taxonomy" id="32264"/>
    <lineage>
        <taxon>Eukaryota</taxon>
        <taxon>Metazoa</taxon>
        <taxon>Ecdysozoa</taxon>
        <taxon>Arthropoda</taxon>
        <taxon>Chelicerata</taxon>
        <taxon>Arachnida</taxon>
        <taxon>Acari</taxon>
        <taxon>Acariformes</taxon>
        <taxon>Trombidiformes</taxon>
        <taxon>Prostigmata</taxon>
        <taxon>Eleutherengona</taxon>
        <taxon>Raphignathae</taxon>
        <taxon>Tetranychoidea</taxon>
        <taxon>Tetranychidae</taxon>
        <taxon>Tetranychus</taxon>
    </lineage>
</organism>
<reference evidence="1" key="2">
    <citation type="submission" date="2016-04" db="UniProtKB">
        <authorList>
            <consortium name="EnsemblMetazoa"/>
        </authorList>
    </citation>
    <scope>IDENTIFICATION</scope>
</reference>
<reference evidence="2" key="1">
    <citation type="submission" date="2011-08" db="EMBL/GenBank/DDBJ databases">
        <authorList>
            <person name="Rombauts S."/>
        </authorList>
    </citation>
    <scope>NUCLEOTIDE SEQUENCE</scope>
    <source>
        <strain evidence="2">London</strain>
    </source>
</reference>
<evidence type="ECO:0000313" key="1">
    <source>
        <dbReference type="EnsemblMetazoa" id="tetur02g15545.1"/>
    </source>
</evidence>
<evidence type="ECO:0000313" key="2">
    <source>
        <dbReference type="Proteomes" id="UP000015104"/>
    </source>
</evidence>
<keyword evidence="2" id="KW-1185">Reference proteome</keyword>
<protein>
    <submittedName>
        <fullName evidence="1">Uncharacterized protein</fullName>
    </submittedName>
</protein>
<dbReference type="Proteomes" id="UP000015104">
    <property type="component" value="Unassembled WGS sequence"/>
</dbReference>